<dbReference type="GO" id="GO:0005384">
    <property type="term" value="F:manganese ion transmembrane transporter activity"/>
    <property type="evidence" value="ECO:0007669"/>
    <property type="project" value="InterPro"/>
</dbReference>
<evidence type="ECO:0000256" key="6">
    <source>
        <dbReference type="SAM" id="MobiDB-lite"/>
    </source>
</evidence>
<feature type="transmembrane region" description="Helical" evidence="7">
    <location>
        <begin position="205"/>
        <end position="226"/>
    </location>
</feature>
<evidence type="ECO:0000256" key="4">
    <source>
        <dbReference type="ARBA" id="ARBA00022989"/>
    </source>
</evidence>
<keyword evidence="3 7" id="KW-0812">Transmembrane</keyword>
<keyword evidence="5 7" id="KW-0472">Membrane</keyword>
<dbReference type="GeneID" id="68291752"/>
<evidence type="ECO:0000256" key="2">
    <source>
        <dbReference type="ARBA" id="ARBA00007049"/>
    </source>
</evidence>
<feature type="compositionally biased region" description="Low complexity" evidence="6">
    <location>
        <begin position="32"/>
        <end position="60"/>
    </location>
</feature>
<feature type="region of interest" description="Disordered" evidence="6">
    <location>
        <begin position="26"/>
        <end position="64"/>
    </location>
</feature>
<comment type="caution">
    <text evidence="8">The sequence shown here is derived from an EMBL/GenBank/DDBJ whole genome shotgun (WGS) entry which is preliminary data.</text>
</comment>
<dbReference type="EMBL" id="BOLY01000003">
    <property type="protein sequence ID" value="GIZ42930.1"/>
    <property type="molecule type" value="Genomic_DNA"/>
</dbReference>
<organism evidence="8 9">
    <name type="scientific">Cercospora kikuchii</name>
    <dbReference type="NCBI Taxonomy" id="84275"/>
    <lineage>
        <taxon>Eukaryota</taxon>
        <taxon>Fungi</taxon>
        <taxon>Dikarya</taxon>
        <taxon>Ascomycota</taxon>
        <taxon>Pezizomycotina</taxon>
        <taxon>Dothideomycetes</taxon>
        <taxon>Dothideomycetidae</taxon>
        <taxon>Mycosphaerellales</taxon>
        <taxon>Mycosphaerellaceae</taxon>
        <taxon>Cercospora</taxon>
    </lineage>
</organism>
<evidence type="ECO:0000256" key="1">
    <source>
        <dbReference type="ARBA" id="ARBA00004127"/>
    </source>
</evidence>
<keyword evidence="9" id="KW-1185">Reference proteome</keyword>
<reference evidence="8 9" key="1">
    <citation type="submission" date="2021-01" db="EMBL/GenBank/DDBJ databases">
        <title>Cercospora kikuchii MAFF 305040 whole genome shotgun sequence.</title>
        <authorList>
            <person name="Kashiwa T."/>
            <person name="Suzuki T."/>
        </authorList>
    </citation>
    <scope>NUCLEOTIDE SEQUENCE [LARGE SCALE GENOMIC DNA]</scope>
    <source>
        <strain evidence="8 9">MAFF 305040</strain>
    </source>
</reference>
<dbReference type="Pfam" id="PF01988">
    <property type="entry name" value="VIT1"/>
    <property type="match status" value="1"/>
</dbReference>
<feature type="transmembrane region" description="Helical" evidence="7">
    <location>
        <begin position="76"/>
        <end position="95"/>
    </location>
</feature>
<comment type="similarity">
    <text evidence="2">Belongs to the CCC1 family.</text>
</comment>
<keyword evidence="4 7" id="KW-1133">Transmembrane helix</keyword>
<gene>
    <name evidence="8" type="ORF">CKM354_000617700</name>
</gene>
<feature type="transmembrane region" description="Helical" evidence="7">
    <location>
        <begin position="232"/>
        <end position="250"/>
    </location>
</feature>
<comment type="subcellular location">
    <subcellularLocation>
        <location evidence="1">Endomembrane system</location>
        <topology evidence="1">Multi-pass membrane protein</topology>
    </subcellularLocation>
</comment>
<sequence>MALARIPGLLRQIRLPFLPARTRNTDIEKGLSPASSDTSSTPMTDPPSSHSSSTPISGPTHSEHHARNGIFVRDSIIGFADGLTVPFALTAGLSSLGSSKIVILGGLAELFAGSISMGLGAFLAAKTDRKHYEVEEKRERREVRESPGEEEQEIYDILGEYSISREDSRGVVESLKRDEEAWVKFMMDFELKLEKPALKVAWNEGLVMGVSYLFGGLLPMIPYFATKHINEALFSSIGITVVILLVFGYVKAKITGCCAKDSAIGAVETLFIGALAAGVSYGIVKGVNSSKLFDSYENPGPITNSALANPSSMM</sequence>
<dbReference type="PANTHER" id="PTHR31851">
    <property type="entry name" value="FE(2+)/MN(2+) TRANSPORTER PCL1"/>
    <property type="match status" value="1"/>
</dbReference>
<evidence type="ECO:0000313" key="8">
    <source>
        <dbReference type="EMBL" id="GIZ42930.1"/>
    </source>
</evidence>
<dbReference type="GO" id="GO:0012505">
    <property type="term" value="C:endomembrane system"/>
    <property type="evidence" value="ECO:0007669"/>
    <property type="project" value="UniProtKB-SubCell"/>
</dbReference>
<accession>A0A9P3FHZ0</accession>
<evidence type="ECO:0000313" key="9">
    <source>
        <dbReference type="Proteomes" id="UP000825890"/>
    </source>
</evidence>
<evidence type="ECO:0000256" key="5">
    <source>
        <dbReference type="ARBA" id="ARBA00023136"/>
    </source>
</evidence>
<name>A0A9P3FHZ0_9PEZI</name>
<evidence type="ECO:0000256" key="3">
    <source>
        <dbReference type="ARBA" id="ARBA00022692"/>
    </source>
</evidence>
<dbReference type="AlphaFoldDB" id="A0A9P3FHZ0"/>
<dbReference type="GO" id="GO:0030026">
    <property type="term" value="P:intracellular manganese ion homeostasis"/>
    <property type="evidence" value="ECO:0007669"/>
    <property type="project" value="InterPro"/>
</dbReference>
<dbReference type="InterPro" id="IPR008217">
    <property type="entry name" value="Ccc1_fam"/>
</dbReference>
<evidence type="ECO:0000256" key="7">
    <source>
        <dbReference type="SAM" id="Phobius"/>
    </source>
</evidence>
<proteinExistence type="inferred from homology"/>
<dbReference type="CDD" id="cd02435">
    <property type="entry name" value="CCC1"/>
    <property type="match status" value="1"/>
</dbReference>
<dbReference type="RefSeq" id="XP_044657417.1">
    <property type="nucleotide sequence ID" value="XM_044801482.1"/>
</dbReference>
<dbReference type="OrthoDB" id="73465at2759"/>
<feature type="transmembrane region" description="Helical" evidence="7">
    <location>
        <begin position="101"/>
        <end position="125"/>
    </location>
</feature>
<protein>
    <submittedName>
        <fullName evidence="8">Uncharacterized protein</fullName>
    </submittedName>
</protein>
<dbReference type="Proteomes" id="UP000825890">
    <property type="component" value="Unassembled WGS sequence"/>
</dbReference>
<feature type="transmembrane region" description="Helical" evidence="7">
    <location>
        <begin position="262"/>
        <end position="284"/>
    </location>
</feature>